<accession>F2NYE9</accession>
<sequence>MESLQSYKRANFFPGLKATPAFWNEMEDYHFNKETLYNSLFHGYGIVPEYQQSLHVQAEKTRGGLITLLVGSGLAFDGFGRPIFLYKPQALVLDPKKFKLPCTVYVTICYNERMEDFYENPENYELQGYQHKEENSKVEILSEVIDYNSYVELARIRLEDPDGTGINEIKNNEAFSNPGPNAIDFRFVPWINRVRKGISSYLLNHMINLFEYTESLGNAGYEVIQLTSLRNLQSVAMTSKMILQTTGVYFDDLINMIIPIFNMDHQVLFDIDEWEREHESEGRLYTTKAAYEEARVAMYALGDLIKSYTGAYDEIDKILDTHNKVIDGLKATLVEKEVSTNDIKFISYKMPRVLLFENERYTLVDSINMANEQSLESHEVRFINCKHPTTSNEAFTYPDGVLVHDAVKRWIGGEMRFHLKNIVKGRKTLLVRRTDILKGNYSVDVKYEDKSLKTLVIDGTDSQNRWRNVFVIFDEGEINKYTPELSFDIGGQGRDNSGTIWVYQLL</sequence>
<evidence type="ECO:0000313" key="1">
    <source>
        <dbReference type="EMBL" id="AEB15448.1"/>
    </source>
</evidence>
<keyword evidence="2" id="KW-1185">Reference proteome</keyword>
<protein>
    <submittedName>
        <fullName evidence="1">Uncharacterized protein</fullName>
    </submittedName>
</protein>
<dbReference type="RefSeq" id="WP_013702698.1">
    <property type="nucleotide sequence ID" value="NC_015386.1"/>
</dbReference>
<keyword evidence="1" id="KW-0614">Plasmid</keyword>
<dbReference type="HOGENOM" id="CLU_537397_0_0_12"/>
<proteinExistence type="predicted"/>
<evidence type="ECO:0000313" key="2">
    <source>
        <dbReference type="Proteomes" id="UP000006852"/>
    </source>
</evidence>
<dbReference type="AlphaFoldDB" id="F2NYE9"/>
<organism evidence="1 2">
    <name type="scientific">Treponema succinifaciens (strain ATCC 33096 / DSM 2489 / 6091)</name>
    <dbReference type="NCBI Taxonomy" id="869209"/>
    <lineage>
        <taxon>Bacteria</taxon>
        <taxon>Pseudomonadati</taxon>
        <taxon>Spirochaetota</taxon>
        <taxon>Spirochaetia</taxon>
        <taxon>Spirochaetales</taxon>
        <taxon>Treponemataceae</taxon>
        <taxon>Treponema</taxon>
    </lineage>
</organism>
<reference evidence="2" key="1">
    <citation type="submission" date="2011-04" db="EMBL/GenBank/DDBJ databases">
        <title>The complete genome of plasmid of Treponema succinifaciens DSM 2489.</title>
        <authorList>
            <person name="Lucas S."/>
            <person name="Copeland A."/>
            <person name="Lapidus A."/>
            <person name="Bruce D."/>
            <person name="Goodwin L."/>
            <person name="Pitluck S."/>
            <person name="Peters L."/>
            <person name="Kyrpides N."/>
            <person name="Mavromatis K."/>
            <person name="Ivanova N."/>
            <person name="Ovchinnikova G."/>
            <person name="Teshima H."/>
            <person name="Detter J.C."/>
            <person name="Tapia R."/>
            <person name="Han C."/>
            <person name="Land M."/>
            <person name="Hauser L."/>
            <person name="Markowitz V."/>
            <person name="Cheng J.-F."/>
            <person name="Hugenholtz P."/>
            <person name="Woyke T."/>
            <person name="Wu D."/>
            <person name="Gronow S."/>
            <person name="Wellnitz S."/>
            <person name="Brambilla E."/>
            <person name="Klenk H.-P."/>
            <person name="Eisen J.A."/>
        </authorList>
    </citation>
    <scope>NUCLEOTIDE SEQUENCE [LARGE SCALE GENOMIC DNA]</scope>
    <source>
        <strain evidence="2">ATCC 33096 / DSM 2489 / 6091</strain>
        <plasmid evidence="2">Plasmid pTRESU01</plasmid>
    </source>
</reference>
<geneLocation type="plasmid" evidence="1 2">
    <name>pTRESU01</name>
</geneLocation>
<dbReference type="eggNOG" id="ENOG5031BSK">
    <property type="taxonomic scope" value="Bacteria"/>
</dbReference>
<dbReference type="KEGG" id="tsu:Tresu_2586"/>
<dbReference type="OrthoDB" id="367105at2"/>
<name>F2NYE9_TRES6</name>
<dbReference type="Proteomes" id="UP000006852">
    <property type="component" value="Plasmid pTRESU01"/>
</dbReference>
<gene>
    <name evidence="1" type="ordered locus">Tresu_2586</name>
</gene>
<dbReference type="GeneID" id="302999691"/>
<dbReference type="EMBL" id="CP002632">
    <property type="protein sequence ID" value="AEB15448.1"/>
    <property type="molecule type" value="Genomic_DNA"/>
</dbReference>